<dbReference type="CDD" id="cd00063">
    <property type="entry name" value="FN3"/>
    <property type="match status" value="2"/>
</dbReference>
<feature type="chain" id="PRO_5046044007" evidence="4">
    <location>
        <begin position="29"/>
        <end position="717"/>
    </location>
</feature>
<sequence length="717" mass="75607">MRRRIRAAMFAALATTGGLVVQATPAHAGPFCERPNPPPACDPGGPGLPPIGSLSTATRVPAGIQVTGWAEDADGGNVLVNISIGGRKVGSVTTAANGQFAGTVPAVAGANVCATAINNGAGHDAGIGCRTLNVAVDPVGILEPLERVGTSLTLRGWAVDGDTNAAVEVRVYHGDQLVGGKLANQQLPGTLADYPAYGTARGFSISVPERPTDGDHTVCVRAVNVGAGADKVLGCHTYSVRHNPFGALDEVTRVGDKVRVRGWSVDPDELTTPTQVDLYHDGTWVRSVIADGHRSDLDPRYGTARGFDIADLPATMVPGPHRICAYAINRSYGTVNTELGCRDYTLPAPVVAPTILPFGEWGIKATSISLGWRDNSTTEDGYRVERSVAGGPWTEIWRATVPATGTTDRDLTPGTRYCYRVIAFNVVSEAAAEVCATTLLPRLANPTGLTVTGRTDSTITISWQDNADNEAEYVVAWRPVGSTNPATTVVLAANPGTGQMTYTITGLSATTRYDFGVYPRRSGHELGSSADGTAWTTGRPKVDHFTSSATAVHACANTSVNLTWRVTGADRVVVRRGGTTLSDIPYGGVGTWEGSVGGGTHDGNVTYTLTAYAPDGRTYSTDLTVARTSNYPLLAALDFENVGYQTLEAWYKDINGNLLQRAATIAPRSRLLIPLSHCNLVRLEVIDPRTGYVAWRHPTGGIILGHHEGFIQTGKGA</sequence>
<dbReference type="InterPro" id="IPR050991">
    <property type="entry name" value="ECM_Regulatory_Proteins"/>
</dbReference>
<dbReference type="SMART" id="SM00060">
    <property type="entry name" value="FN3"/>
    <property type="match status" value="2"/>
</dbReference>
<dbReference type="Proteomes" id="UP001582793">
    <property type="component" value="Unassembled WGS sequence"/>
</dbReference>
<keyword evidence="2" id="KW-0378">Hydrolase</keyword>
<dbReference type="PANTHER" id="PTHR46708">
    <property type="entry name" value="TENASCIN"/>
    <property type="match status" value="1"/>
</dbReference>
<dbReference type="SUPFAM" id="SSF49265">
    <property type="entry name" value="Fibronectin type III"/>
    <property type="match status" value="1"/>
</dbReference>
<dbReference type="Pfam" id="PF00041">
    <property type="entry name" value="fn3"/>
    <property type="match status" value="1"/>
</dbReference>
<organism evidence="6 7">
    <name type="scientific">Polymorphospora lycopeni</name>
    <dbReference type="NCBI Taxonomy" id="3140240"/>
    <lineage>
        <taxon>Bacteria</taxon>
        <taxon>Bacillati</taxon>
        <taxon>Actinomycetota</taxon>
        <taxon>Actinomycetes</taxon>
        <taxon>Micromonosporales</taxon>
        <taxon>Micromonosporaceae</taxon>
        <taxon>Polymorphospora</taxon>
    </lineage>
</organism>
<evidence type="ECO:0000256" key="4">
    <source>
        <dbReference type="SAM" id="SignalP"/>
    </source>
</evidence>
<keyword evidence="1" id="KW-0677">Repeat</keyword>
<evidence type="ECO:0000259" key="5">
    <source>
        <dbReference type="PROSITE" id="PS50853"/>
    </source>
</evidence>
<evidence type="ECO:0000313" key="6">
    <source>
        <dbReference type="EMBL" id="MFB6393286.1"/>
    </source>
</evidence>
<dbReference type="PROSITE" id="PS50853">
    <property type="entry name" value="FN3"/>
    <property type="match status" value="2"/>
</dbReference>
<evidence type="ECO:0000256" key="2">
    <source>
        <dbReference type="ARBA" id="ARBA00023295"/>
    </source>
</evidence>
<dbReference type="InterPro" id="IPR036116">
    <property type="entry name" value="FN3_sf"/>
</dbReference>
<comment type="caution">
    <text evidence="6">The sequence shown here is derived from an EMBL/GenBank/DDBJ whole genome shotgun (WGS) entry which is preliminary data.</text>
</comment>
<proteinExistence type="predicted"/>
<accession>A0ABV5CQI5</accession>
<reference evidence="6 7" key="1">
    <citation type="submission" date="2024-04" db="EMBL/GenBank/DDBJ databases">
        <title>Polymorphospora sp. isolated from Baiyangdian Lake in Xiong'an New Area.</title>
        <authorList>
            <person name="Zhang X."/>
            <person name="Liu J."/>
        </authorList>
    </citation>
    <scope>NUCLEOTIDE SEQUENCE [LARGE SCALE GENOMIC DNA]</scope>
    <source>
        <strain evidence="6 7">2-325</strain>
    </source>
</reference>
<dbReference type="EMBL" id="JBCGDC010000019">
    <property type="protein sequence ID" value="MFB6393286.1"/>
    <property type="molecule type" value="Genomic_DNA"/>
</dbReference>
<dbReference type="InterPro" id="IPR013783">
    <property type="entry name" value="Ig-like_fold"/>
</dbReference>
<feature type="domain" description="Fibronectin type-III" evidence="5">
    <location>
        <begin position="352"/>
        <end position="441"/>
    </location>
</feature>
<keyword evidence="3" id="KW-0119">Carbohydrate metabolism</keyword>
<name>A0ABV5CQI5_9ACTN</name>
<keyword evidence="2" id="KW-0326">Glycosidase</keyword>
<evidence type="ECO:0000256" key="1">
    <source>
        <dbReference type="ARBA" id="ARBA00022737"/>
    </source>
</evidence>
<feature type="signal peptide" evidence="4">
    <location>
        <begin position="1"/>
        <end position="28"/>
    </location>
</feature>
<dbReference type="Gene3D" id="2.60.40.10">
    <property type="entry name" value="Immunoglobulins"/>
    <property type="match status" value="2"/>
</dbReference>
<protein>
    <submittedName>
        <fullName evidence="6">Fibronectin type III domain-containing protein</fullName>
    </submittedName>
</protein>
<gene>
    <name evidence="6" type="ORF">AAFH96_09220</name>
</gene>
<evidence type="ECO:0000313" key="7">
    <source>
        <dbReference type="Proteomes" id="UP001582793"/>
    </source>
</evidence>
<feature type="domain" description="Fibronectin type-III" evidence="5">
    <location>
        <begin position="445"/>
        <end position="540"/>
    </location>
</feature>
<dbReference type="PANTHER" id="PTHR46708:SF2">
    <property type="entry name" value="FIBRONECTIN TYPE-III DOMAIN-CONTAINING PROTEIN"/>
    <property type="match status" value="1"/>
</dbReference>
<keyword evidence="7" id="KW-1185">Reference proteome</keyword>
<evidence type="ECO:0000256" key="3">
    <source>
        <dbReference type="ARBA" id="ARBA00023326"/>
    </source>
</evidence>
<dbReference type="InterPro" id="IPR003961">
    <property type="entry name" value="FN3_dom"/>
</dbReference>
<dbReference type="RefSeq" id="WP_375733840.1">
    <property type="nucleotide sequence ID" value="NZ_JBCGDC010000019.1"/>
</dbReference>
<keyword evidence="3" id="KW-0624">Polysaccharide degradation</keyword>
<keyword evidence="4" id="KW-0732">Signal</keyword>